<keyword evidence="6" id="KW-0812">Transmembrane</keyword>
<name>A0A917Q821_9HYPH</name>
<keyword evidence="5 10" id="KW-0997">Cell inner membrane</keyword>
<dbReference type="PANTHER" id="PTHR33446">
    <property type="entry name" value="PROTEIN TONB-RELATED"/>
    <property type="match status" value="1"/>
</dbReference>
<evidence type="ECO:0000313" key="14">
    <source>
        <dbReference type="EMBL" id="GGK35175.1"/>
    </source>
</evidence>
<feature type="compositionally biased region" description="Low complexity" evidence="11">
    <location>
        <begin position="184"/>
        <end position="197"/>
    </location>
</feature>
<evidence type="ECO:0000256" key="11">
    <source>
        <dbReference type="SAM" id="MobiDB-lite"/>
    </source>
</evidence>
<evidence type="ECO:0000256" key="9">
    <source>
        <dbReference type="ARBA" id="ARBA00023136"/>
    </source>
</evidence>
<keyword evidence="8" id="KW-1133">Transmembrane helix</keyword>
<dbReference type="GO" id="GO:0015891">
    <property type="term" value="P:siderophore transport"/>
    <property type="evidence" value="ECO:0007669"/>
    <property type="project" value="InterPro"/>
</dbReference>
<comment type="subcellular location">
    <subcellularLocation>
        <location evidence="1 10">Cell inner membrane</location>
        <topology evidence="1 10">Single-pass membrane protein</topology>
        <orientation evidence="1 10">Periplasmic side</orientation>
    </subcellularLocation>
</comment>
<feature type="compositionally biased region" description="Low complexity" evidence="11">
    <location>
        <begin position="59"/>
        <end position="76"/>
    </location>
</feature>
<dbReference type="GO" id="GO:0015031">
    <property type="term" value="P:protein transport"/>
    <property type="evidence" value="ECO:0007669"/>
    <property type="project" value="UniProtKB-UniRule"/>
</dbReference>
<evidence type="ECO:0000256" key="2">
    <source>
        <dbReference type="ARBA" id="ARBA00006555"/>
    </source>
</evidence>
<dbReference type="GO" id="GO:0055085">
    <property type="term" value="P:transmembrane transport"/>
    <property type="evidence" value="ECO:0007669"/>
    <property type="project" value="InterPro"/>
</dbReference>
<keyword evidence="7 10" id="KW-0653">Protein transport</keyword>
<feature type="region of interest" description="Disordered" evidence="11">
    <location>
        <begin position="51"/>
        <end position="197"/>
    </location>
</feature>
<dbReference type="SUPFAM" id="SSF74653">
    <property type="entry name" value="TolA/TonB C-terminal domain"/>
    <property type="match status" value="1"/>
</dbReference>
<reference evidence="14 15" key="1">
    <citation type="journal article" date="2014" name="Int. J. Syst. Evol. Microbiol.">
        <title>Complete genome sequence of Corynebacterium casei LMG S-19264T (=DSM 44701T), isolated from a smear-ripened cheese.</title>
        <authorList>
            <consortium name="US DOE Joint Genome Institute (JGI-PGF)"/>
            <person name="Walter F."/>
            <person name="Albersmeier A."/>
            <person name="Kalinowski J."/>
            <person name="Ruckert C."/>
        </authorList>
    </citation>
    <scope>NUCLEOTIDE SEQUENCE [LARGE SCALE GENOMIC DNA]</scope>
    <source>
        <strain evidence="14 15">CGMCC 1.9161</strain>
    </source>
</reference>
<dbReference type="InterPro" id="IPR051045">
    <property type="entry name" value="TonB-dependent_transducer"/>
</dbReference>
<sequence length="287" mass="29693">MRLGGWIAAAGIAGAAHAALGLALAPITPPPVAEPEPAGILALELAALPSAPEPEPVVEEAPAPEAIAGENAPASESVEEPLPELVEPEPVTEPEPIEQPEPEPIPEPDPEPEPEPELAAEPAPEAPSPLVSLPPARPRDLPPPPAPRERVARSAPQAASPGRDAFDSAPARQRAPARAERTAAPEPSRAAAASPAETARWQARLLAHLERHKRYPSAARSRREEGVAQVTFGLDASGRVTSARISRSSGSAALDEAALAMVRRASPTPAPPAGAITLTVPVRFDLR</sequence>
<feature type="compositionally biased region" description="Low complexity" evidence="11">
    <location>
        <begin position="119"/>
        <end position="134"/>
    </location>
</feature>
<evidence type="ECO:0000256" key="12">
    <source>
        <dbReference type="SAM" id="SignalP"/>
    </source>
</evidence>
<feature type="signal peptide" evidence="12">
    <location>
        <begin position="1"/>
        <end position="18"/>
    </location>
</feature>
<dbReference type="NCBIfam" id="TIGR01352">
    <property type="entry name" value="tonB_Cterm"/>
    <property type="match status" value="1"/>
</dbReference>
<comment type="caution">
    <text evidence="14">The sequence shown here is derived from an EMBL/GenBank/DDBJ whole genome shotgun (WGS) entry which is preliminary data.</text>
</comment>
<comment type="similarity">
    <text evidence="2 10">Belongs to the TonB family.</text>
</comment>
<evidence type="ECO:0000259" key="13">
    <source>
        <dbReference type="PROSITE" id="PS52015"/>
    </source>
</evidence>
<evidence type="ECO:0000256" key="7">
    <source>
        <dbReference type="ARBA" id="ARBA00022927"/>
    </source>
</evidence>
<accession>A0A917Q821</accession>
<keyword evidence="10" id="KW-0735">Signal-anchor</keyword>
<keyword evidence="4 10" id="KW-1003">Cell membrane</keyword>
<evidence type="ECO:0000256" key="3">
    <source>
        <dbReference type="ARBA" id="ARBA00022448"/>
    </source>
</evidence>
<evidence type="ECO:0000256" key="10">
    <source>
        <dbReference type="RuleBase" id="RU362123"/>
    </source>
</evidence>
<dbReference type="PRINTS" id="PR01374">
    <property type="entry name" value="TONBPROTEIN"/>
</dbReference>
<dbReference type="PROSITE" id="PS52015">
    <property type="entry name" value="TONB_CTD"/>
    <property type="match status" value="1"/>
</dbReference>
<proteinExistence type="inferred from homology"/>
<evidence type="ECO:0000256" key="6">
    <source>
        <dbReference type="ARBA" id="ARBA00022692"/>
    </source>
</evidence>
<dbReference type="Pfam" id="PF03544">
    <property type="entry name" value="TonB_C"/>
    <property type="match status" value="1"/>
</dbReference>
<evidence type="ECO:0000313" key="15">
    <source>
        <dbReference type="Proteomes" id="UP000600449"/>
    </source>
</evidence>
<dbReference type="GO" id="GO:0098797">
    <property type="term" value="C:plasma membrane protein complex"/>
    <property type="evidence" value="ECO:0007669"/>
    <property type="project" value="TreeGrafter"/>
</dbReference>
<dbReference type="InterPro" id="IPR006260">
    <property type="entry name" value="TonB/TolA_C"/>
</dbReference>
<feature type="domain" description="TonB C-terminal" evidence="13">
    <location>
        <begin position="200"/>
        <end position="287"/>
    </location>
</feature>
<keyword evidence="9" id="KW-0472">Membrane</keyword>
<keyword evidence="3 10" id="KW-0813">Transport</keyword>
<dbReference type="InterPro" id="IPR003538">
    <property type="entry name" value="TonB"/>
</dbReference>
<evidence type="ECO:0000256" key="1">
    <source>
        <dbReference type="ARBA" id="ARBA00004383"/>
    </source>
</evidence>
<dbReference type="Proteomes" id="UP000600449">
    <property type="component" value="Unassembled WGS sequence"/>
</dbReference>
<keyword evidence="12" id="KW-0732">Signal</keyword>
<dbReference type="GO" id="GO:0031992">
    <property type="term" value="F:energy transducer activity"/>
    <property type="evidence" value="ECO:0007669"/>
    <property type="project" value="InterPro"/>
</dbReference>
<dbReference type="InterPro" id="IPR037682">
    <property type="entry name" value="TonB_C"/>
</dbReference>
<dbReference type="EMBL" id="BMMF01000006">
    <property type="protein sequence ID" value="GGK35175.1"/>
    <property type="molecule type" value="Genomic_DNA"/>
</dbReference>
<protein>
    <recommendedName>
        <fullName evidence="10">Protein TonB</fullName>
    </recommendedName>
</protein>
<dbReference type="PANTHER" id="PTHR33446:SF2">
    <property type="entry name" value="PROTEIN TONB"/>
    <property type="match status" value="1"/>
</dbReference>
<evidence type="ECO:0000256" key="5">
    <source>
        <dbReference type="ARBA" id="ARBA00022519"/>
    </source>
</evidence>
<evidence type="ECO:0000256" key="8">
    <source>
        <dbReference type="ARBA" id="ARBA00022989"/>
    </source>
</evidence>
<dbReference type="AlphaFoldDB" id="A0A917Q821"/>
<gene>
    <name evidence="14" type="ORF">GCM10011322_22480</name>
</gene>
<evidence type="ECO:0000256" key="4">
    <source>
        <dbReference type="ARBA" id="ARBA00022475"/>
    </source>
</evidence>
<organism evidence="14 15">
    <name type="scientific">Salinarimonas ramus</name>
    <dbReference type="NCBI Taxonomy" id="690164"/>
    <lineage>
        <taxon>Bacteria</taxon>
        <taxon>Pseudomonadati</taxon>
        <taxon>Pseudomonadota</taxon>
        <taxon>Alphaproteobacteria</taxon>
        <taxon>Hyphomicrobiales</taxon>
        <taxon>Salinarimonadaceae</taxon>
        <taxon>Salinarimonas</taxon>
    </lineage>
</organism>
<dbReference type="Gene3D" id="3.30.1150.10">
    <property type="match status" value="1"/>
</dbReference>
<feature type="chain" id="PRO_5037748677" description="Protein TonB" evidence="12">
    <location>
        <begin position="19"/>
        <end position="287"/>
    </location>
</feature>
<keyword evidence="15" id="KW-1185">Reference proteome</keyword>
<feature type="compositionally biased region" description="Acidic residues" evidence="11">
    <location>
        <begin position="77"/>
        <end position="118"/>
    </location>
</feature>
<dbReference type="GO" id="GO:0030288">
    <property type="term" value="C:outer membrane-bounded periplasmic space"/>
    <property type="evidence" value="ECO:0007669"/>
    <property type="project" value="InterPro"/>
</dbReference>
<comment type="function">
    <text evidence="10">Interacts with outer membrane receptor proteins that carry out high-affinity binding and energy dependent uptake into the periplasmic space of specific substrates. It could act to transduce energy from the cytoplasmic membrane to specific energy-requiring processes in the outer membrane, resulting in the release into the periplasm of ligands bound by these outer membrane proteins.</text>
</comment>